<proteinExistence type="predicted"/>
<dbReference type="InterPro" id="IPR027417">
    <property type="entry name" value="P-loop_NTPase"/>
</dbReference>
<reference evidence="1 2" key="1">
    <citation type="submission" date="2019-06" db="EMBL/GenBank/DDBJ databases">
        <title>Sequencing the genomes of 1000 actinobacteria strains.</title>
        <authorList>
            <person name="Klenk H.-P."/>
        </authorList>
    </citation>
    <scope>NUCLEOTIDE SEQUENCE [LARGE SCALE GENOMIC DNA]</scope>
    <source>
        <strain evidence="1 2">DSM 25218</strain>
    </source>
</reference>
<sequence>MGCRVGFWSRGIEKLARRVVLHIGAMKSGTTYLQGALYKNKGLLAERGFLVPGTRWRHQIEAVLDVKGRSKHPQGDSVAGAWDRLVAEVDEWDGTALISVELLAPVGQGTVDRVASSFSGVTPEIVLSLRDINRQIPSMWQELVQNGSDWTWSEFLSSVKKSRPGAAERHRTKPGKRFWSEQDMVSIARRWAQAGPLHLVTVPPPGSPPLLLLERFGAAMGFDPEGLKSAPPRNTSLGTATVEVLRGLNAELNDRGLAYPAAMGLRKHTLGKHLMPKLTIDDPRIGLAAPRWTRAFTRDQDAQLRGLDATVHGDLGDLAPVDVSGIDPREVTHDQVRDAAVASYAALRSDLNKKLADPTIPDEVIDPGAGRKASARAVSALAGLVEWSVRREELVRT</sequence>
<evidence type="ECO:0000313" key="2">
    <source>
        <dbReference type="Proteomes" id="UP000320209"/>
    </source>
</evidence>
<evidence type="ECO:0008006" key="3">
    <source>
        <dbReference type="Google" id="ProtNLM"/>
    </source>
</evidence>
<gene>
    <name evidence="1" type="ORF">FB381_1197</name>
</gene>
<organism evidence="1 2">
    <name type="scientific">Nocardioides albertanoniae</name>
    <dbReference type="NCBI Taxonomy" id="1175486"/>
    <lineage>
        <taxon>Bacteria</taxon>
        <taxon>Bacillati</taxon>
        <taxon>Actinomycetota</taxon>
        <taxon>Actinomycetes</taxon>
        <taxon>Propionibacteriales</taxon>
        <taxon>Nocardioidaceae</taxon>
        <taxon>Nocardioides</taxon>
    </lineage>
</organism>
<dbReference type="SUPFAM" id="SSF52540">
    <property type="entry name" value="P-loop containing nucleoside triphosphate hydrolases"/>
    <property type="match status" value="1"/>
</dbReference>
<keyword evidence="2" id="KW-1185">Reference proteome</keyword>
<evidence type="ECO:0000313" key="1">
    <source>
        <dbReference type="EMBL" id="TQL67323.1"/>
    </source>
</evidence>
<dbReference type="AlphaFoldDB" id="A0A543A413"/>
<accession>A0A543A413</accession>
<comment type="caution">
    <text evidence="1">The sequence shown here is derived from an EMBL/GenBank/DDBJ whole genome shotgun (WGS) entry which is preliminary data.</text>
</comment>
<protein>
    <recommendedName>
        <fullName evidence="3">Sulfotransferase family protein</fullName>
    </recommendedName>
</protein>
<name>A0A543A413_9ACTN</name>
<dbReference type="Proteomes" id="UP000320209">
    <property type="component" value="Unassembled WGS sequence"/>
</dbReference>
<dbReference type="EMBL" id="VFOV01000001">
    <property type="protein sequence ID" value="TQL67323.1"/>
    <property type="molecule type" value="Genomic_DNA"/>
</dbReference>